<organism evidence="1">
    <name type="scientific">Arundo donax</name>
    <name type="common">Giant reed</name>
    <name type="synonym">Donax arundinaceus</name>
    <dbReference type="NCBI Taxonomy" id="35708"/>
    <lineage>
        <taxon>Eukaryota</taxon>
        <taxon>Viridiplantae</taxon>
        <taxon>Streptophyta</taxon>
        <taxon>Embryophyta</taxon>
        <taxon>Tracheophyta</taxon>
        <taxon>Spermatophyta</taxon>
        <taxon>Magnoliopsida</taxon>
        <taxon>Liliopsida</taxon>
        <taxon>Poales</taxon>
        <taxon>Poaceae</taxon>
        <taxon>PACMAD clade</taxon>
        <taxon>Arundinoideae</taxon>
        <taxon>Arundineae</taxon>
        <taxon>Arundo</taxon>
    </lineage>
</organism>
<evidence type="ECO:0000313" key="1">
    <source>
        <dbReference type="EMBL" id="JAD23889.1"/>
    </source>
</evidence>
<name>A0A0A8YDC7_ARUDO</name>
<protein>
    <submittedName>
        <fullName evidence="1">Uncharacterized protein</fullName>
    </submittedName>
</protein>
<accession>A0A0A8YDC7</accession>
<dbReference type="EMBL" id="GBRH01274006">
    <property type="protein sequence ID" value="JAD23889.1"/>
    <property type="molecule type" value="Transcribed_RNA"/>
</dbReference>
<sequence>MFFCLIFFSCGWFAMIFSDL</sequence>
<dbReference type="AlphaFoldDB" id="A0A0A8YDC7"/>
<reference evidence="1" key="1">
    <citation type="submission" date="2014-09" db="EMBL/GenBank/DDBJ databases">
        <authorList>
            <person name="Magalhaes I.L.F."/>
            <person name="Oliveira U."/>
            <person name="Santos F.R."/>
            <person name="Vidigal T.H.D.A."/>
            <person name="Brescovit A.D."/>
            <person name="Santos A.J."/>
        </authorList>
    </citation>
    <scope>NUCLEOTIDE SEQUENCE</scope>
    <source>
        <tissue evidence="1">Shoot tissue taken approximately 20 cm above the soil surface</tissue>
    </source>
</reference>
<reference evidence="1" key="2">
    <citation type="journal article" date="2015" name="Data Brief">
        <title>Shoot transcriptome of the giant reed, Arundo donax.</title>
        <authorList>
            <person name="Barrero R.A."/>
            <person name="Guerrero F.D."/>
            <person name="Moolhuijzen P."/>
            <person name="Goolsby J.A."/>
            <person name="Tidwell J."/>
            <person name="Bellgard S.E."/>
            <person name="Bellgard M.I."/>
        </authorList>
    </citation>
    <scope>NUCLEOTIDE SEQUENCE</scope>
    <source>
        <tissue evidence="1">Shoot tissue taken approximately 20 cm above the soil surface</tissue>
    </source>
</reference>
<proteinExistence type="predicted"/>